<reference evidence="1 2" key="1">
    <citation type="journal article" date="2023" name="Plants (Basel)">
        <title>Bridging the Gap: Combining Genomics and Transcriptomics Approaches to Understand Stylosanthes scabra, an Orphan Legume from the Brazilian Caatinga.</title>
        <authorList>
            <person name="Ferreira-Neto J.R.C."/>
            <person name="da Silva M.D."/>
            <person name="Binneck E."/>
            <person name="de Melo N.F."/>
            <person name="da Silva R.H."/>
            <person name="de Melo A.L.T.M."/>
            <person name="Pandolfi V."/>
            <person name="Bustamante F.O."/>
            <person name="Brasileiro-Vidal A.C."/>
            <person name="Benko-Iseppon A.M."/>
        </authorList>
    </citation>
    <scope>NUCLEOTIDE SEQUENCE [LARGE SCALE GENOMIC DNA]</scope>
    <source>
        <tissue evidence="1">Leaves</tissue>
    </source>
</reference>
<name>A0ABU6TD22_9FABA</name>
<evidence type="ECO:0000313" key="1">
    <source>
        <dbReference type="EMBL" id="MED6146622.1"/>
    </source>
</evidence>
<protein>
    <submittedName>
        <fullName evidence="1">Uncharacterized protein</fullName>
    </submittedName>
</protein>
<gene>
    <name evidence="1" type="ORF">PIB30_036210</name>
</gene>
<dbReference type="EMBL" id="JASCZI010090797">
    <property type="protein sequence ID" value="MED6146622.1"/>
    <property type="molecule type" value="Genomic_DNA"/>
</dbReference>
<accession>A0ABU6TD22</accession>
<evidence type="ECO:0000313" key="2">
    <source>
        <dbReference type="Proteomes" id="UP001341840"/>
    </source>
</evidence>
<sequence length="119" mass="13107">MDQVRHLILVVDFSVITLDTHWDPKGQRIYNRKVEAKEQSKSVVEEQPEPVAEEQLVEEAVAGEVRCGAAEFGASVFLVSLWVGYVPGSRNMSAFYGAELVGALSKDFDYPVGAFPICS</sequence>
<organism evidence="1 2">
    <name type="scientific">Stylosanthes scabra</name>
    <dbReference type="NCBI Taxonomy" id="79078"/>
    <lineage>
        <taxon>Eukaryota</taxon>
        <taxon>Viridiplantae</taxon>
        <taxon>Streptophyta</taxon>
        <taxon>Embryophyta</taxon>
        <taxon>Tracheophyta</taxon>
        <taxon>Spermatophyta</taxon>
        <taxon>Magnoliopsida</taxon>
        <taxon>eudicotyledons</taxon>
        <taxon>Gunneridae</taxon>
        <taxon>Pentapetalae</taxon>
        <taxon>rosids</taxon>
        <taxon>fabids</taxon>
        <taxon>Fabales</taxon>
        <taxon>Fabaceae</taxon>
        <taxon>Papilionoideae</taxon>
        <taxon>50 kb inversion clade</taxon>
        <taxon>dalbergioids sensu lato</taxon>
        <taxon>Dalbergieae</taxon>
        <taxon>Pterocarpus clade</taxon>
        <taxon>Stylosanthes</taxon>
    </lineage>
</organism>
<keyword evidence="2" id="KW-1185">Reference proteome</keyword>
<proteinExistence type="predicted"/>
<dbReference type="Proteomes" id="UP001341840">
    <property type="component" value="Unassembled WGS sequence"/>
</dbReference>
<comment type="caution">
    <text evidence="1">The sequence shown here is derived from an EMBL/GenBank/DDBJ whole genome shotgun (WGS) entry which is preliminary data.</text>
</comment>